<dbReference type="AlphaFoldDB" id="A0A382NVD0"/>
<dbReference type="EMBL" id="UINC01102616">
    <property type="protein sequence ID" value="SVC64377.1"/>
    <property type="molecule type" value="Genomic_DNA"/>
</dbReference>
<gene>
    <name evidence="1" type="ORF">METZ01_LOCUS317231</name>
</gene>
<proteinExistence type="predicted"/>
<accession>A0A382NVD0</accession>
<evidence type="ECO:0008006" key="2">
    <source>
        <dbReference type="Google" id="ProtNLM"/>
    </source>
</evidence>
<reference evidence="1" key="1">
    <citation type="submission" date="2018-05" db="EMBL/GenBank/DDBJ databases">
        <authorList>
            <person name="Lanie J.A."/>
            <person name="Ng W.-L."/>
            <person name="Kazmierczak K.M."/>
            <person name="Andrzejewski T.M."/>
            <person name="Davidsen T.M."/>
            <person name="Wayne K.J."/>
            <person name="Tettelin H."/>
            <person name="Glass J.I."/>
            <person name="Rusch D."/>
            <person name="Podicherti R."/>
            <person name="Tsui H.-C.T."/>
            <person name="Winkler M.E."/>
        </authorList>
    </citation>
    <scope>NUCLEOTIDE SEQUENCE</scope>
</reference>
<feature type="non-terminal residue" evidence="1">
    <location>
        <position position="164"/>
    </location>
</feature>
<name>A0A382NVD0_9ZZZZ</name>
<feature type="non-terminal residue" evidence="1">
    <location>
        <position position="1"/>
    </location>
</feature>
<sequence length="164" mass="18774">VFFAERKLFKLTCCSAQIETGTFESLAFEWQNIIQERLESTFFDQQVWHKAWWSEFGNDFQLKVLAAYSNSGSVELIAPLMVDGNEISFLGSTDLVDYHDFLIKEPSDSNCIQLLVEVIHGMTEINKISLESLPENSPTIVQFRSYAEQLGWKVEIAQEDVAPR</sequence>
<protein>
    <recommendedName>
        <fullName evidence="2">BioF2-like acetyltransferase domain-containing protein</fullName>
    </recommendedName>
</protein>
<organism evidence="1">
    <name type="scientific">marine metagenome</name>
    <dbReference type="NCBI Taxonomy" id="408172"/>
    <lineage>
        <taxon>unclassified sequences</taxon>
        <taxon>metagenomes</taxon>
        <taxon>ecological metagenomes</taxon>
    </lineage>
</organism>
<evidence type="ECO:0000313" key="1">
    <source>
        <dbReference type="EMBL" id="SVC64377.1"/>
    </source>
</evidence>